<evidence type="ECO:0000313" key="2">
    <source>
        <dbReference type="Proteomes" id="UP000004116"/>
    </source>
</evidence>
<dbReference type="Proteomes" id="UP000004116">
    <property type="component" value="Unassembled WGS sequence"/>
</dbReference>
<gene>
    <name evidence="1" type="ORF">Rin_00011540</name>
</gene>
<protein>
    <submittedName>
        <fullName evidence="1">Uncharacterized protein</fullName>
    </submittedName>
</protein>
<accession>G2GZD9</accession>
<reference evidence="1 2" key="1">
    <citation type="journal article" date="2012" name="Genome Res.">
        <title>Genomic basis of endosymbiont-conferred protection against an insect parasitoid.</title>
        <authorList>
            <person name="Hansen A.K."/>
            <person name="Vorburger C."/>
            <person name="Moran N.A."/>
        </authorList>
    </citation>
    <scope>NUCLEOTIDE SEQUENCE [LARGE SCALE GENOMIC DNA]</scope>
    <source>
        <strain evidence="2">R5.15</strain>
    </source>
</reference>
<comment type="caution">
    <text evidence="1">The sequence shown here is derived from an EMBL/GenBank/DDBJ whole genome shotgun (WGS) entry which is preliminary data.</text>
</comment>
<keyword evidence="2" id="KW-1185">Reference proteome</keyword>
<evidence type="ECO:0000313" key="1">
    <source>
        <dbReference type="EMBL" id="EGY28892.1"/>
    </source>
</evidence>
<dbReference type="EMBL" id="AGCA01000287">
    <property type="protein sequence ID" value="EGY28892.1"/>
    <property type="molecule type" value="Genomic_DNA"/>
</dbReference>
<dbReference type="AlphaFoldDB" id="G2GZD9"/>
<organism evidence="1 2">
    <name type="scientific">Candidatus Regiella insecticola 5.15</name>
    <dbReference type="NCBI Taxonomy" id="1005043"/>
    <lineage>
        <taxon>Bacteria</taxon>
        <taxon>Pseudomonadati</taxon>
        <taxon>Pseudomonadota</taxon>
        <taxon>Gammaproteobacteria</taxon>
        <taxon>Enterobacterales</taxon>
        <taxon>Enterobacteriaceae</taxon>
        <taxon>aphid secondary symbionts</taxon>
        <taxon>Candidatus Regiella</taxon>
    </lineage>
</organism>
<sequence length="39" mass="4739">MLIMLEDLNVKVVNADHWFFRGEFKLFHQLYIHSLSSCR</sequence>
<name>G2GZD9_9ENTR</name>
<proteinExistence type="predicted"/>